<evidence type="ECO:0000256" key="1">
    <source>
        <dbReference type="ARBA" id="ARBA00004651"/>
    </source>
</evidence>
<evidence type="ECO:0000313" key="13">
    <source>
        <dbReference type="Proteomes" id="UP000607331"/>
    </source>
</evidence>
<dbReference type="InterPro" id="IPR001633">
    <property type="entry name" value="EAL_dom"/>
</dbReference>
<dbReference type="InterPro" id="IPR035919">
    <property type="entry name" value="EAL_sf"/>
</dbReference>
<keyword evidence="13" id="KW-1185">Reference proteome</keyword>
<feature type="domain" description="EAL" evidence="11">
    <location>
        <begin position="267"/>
        <end position="515"/>
    </location>
</feature>
<evidence type="ECO:0000256" key="9">
    <source>
        <dbReference type="ARBA" id="ARBA00034290"/>
    </source>
</evidence>
<dbReference type="PROSITE" id="PS50883">
    <property type="entry name" value="EAL"/>
    <property type="match status" value="1"/>
</dbReference>
<evidence type="ECO:0000256" key="5">
    <source>
        <dbReference type="ARBA" id="ARBA00022692"/>
    </source>
</evidence>
<sequence>MTTQRLVSLITGVLIIAIFLPIALSLWLANRQANELFNQEMSSYTERVLARTQRVKLQAKTALEEVNRFQGKPCTLAHLREIQKISYIHQYIQSVFYLDKHNGACDLLSNTLSEKVPGTEFTTPAGYTVFLTSRHDLQTDAPMLAVSHGKYMVMVDPDSLIDVLPNPTYPIHAALINTQSHRIVASNYPLDPDIWEHHLQAYQPVMEYDQTVYRQRVLPDVGAILLTWSSVKPLSTNWHRQLMLWLPLGLLISGLASFLILRILRRLQSSHSRVLAAIKAKEITVHYQPVVSLEDGRLIGAEALARWQQADGRWLPPDLFIAVAEQTGVICQLTEHIVRCVFNDLGHWLSQHPEVTMSINITAADLSSPTLPDLLRQQIQQWNVAPTQIALELTERDLIAPQTARPVLQAYREMGHKVYIDDFGVGYSSLSYLQELEVDTLKIDKAFVDALEHKVVTGHIIEIAKSLNLSMIAEGIETEHQRDWLRAHGVPAGQGWLYSKALPKKAFIQWALERGPLKSGEASLIPRRPHS</sequence>
<dbReference type="PANTHER" id="PTHR33121:SF81">
    <property type="entry name" value="CYCLIC DI-GMP PHOSPHODIESTERASE PDEB-RELATED"/>
    <property type="match status" value="1"/>
</dbReference>
<evidence type="ECO:0000256" key="6">
    <source>
        <dbReference type="ARBA" id="ARBA00022801"/>
    </source>
</evidence>
<evidence type="ECO:0000256" key="7">
    <source>
        <dbReference type="ARBA" id="ARBA00022989"/>
    </source>
</evidence>
<name>A0ABR6RNJ6_9ENTR</name>
<keyword evidence="3" id="KW-1003">Cell membrane</keyword>
<dbReference type="EC" id="3.1.4.52" evidence="2"/>
<organism evidence="12 13">
    <name type="scientific">Kluyvera sichuanensis</name>
    <dbReference type="NCBI Taxonomy" id="2725494"/>
    <lineage>
        <taxon>Bacteria</taxon>
        <taxon>Pseudomonadati</taxon>
        <taxon>Pseudomonadota</taxon>
        <taxon>Gammaproteobacteria</taxon>
        <taxon>Enterobacterales</taxon>
        <taxon>Enterobacteriaceae</taxon>
        <taxon>Kluyvera</taxon>
    </lineage>
</organism>
<keyword evidence="6" id="KW-0378">Hydrolase</keyword>
<feature type="transmembrane region" description="Helical" evidence="10">
    <location>
        <begin position="6"/>
        <end position="29"/>
    </location>
</feature>
<dbReference type="Pfam" id="PF00563">
    <property type="entry name" value="EAL"/>
    <property type="match status" value="1"/>
</dbReference>
<gene>
    <name evidence="12" type="ORF">HII27_03050</name>
</gene>
<keyword evidence="5 10" id="KW-0812">Transmembrane</keyword>
<dbReference type="SMART" id="SM00052">
    <property type="entry name" value="EAL"/>
    <property type="match status" value="1"/>
</dbReference>
<dbReference type="Gene3D" id="3.20.20.450">
    <property type="entry name" value="EAL domain"/>
    <property type="match status" value="1"/>
</dbReference>
<dbReference type="CDD" id="cd01948">
    <property type="entry name" value="EAL"/>
    <property type="match status" value="1"/>
</dbReference>
<evidence type="ECO:0000259" key="11">
    <source>
        <dbReference type="PROSITE" id="PS50883"/>
    </source>
</evidence>
<dbReference type="InterPro" id="IPR024744">
    <property type="entry name" value="CSS-motif_dom"/>
</dbReference>
<comment type="catalytic activity">
    <reaction evidence="9">
        <text>3',3'-c-di-GMP + H2O = 5'-phosphoguanylyl(3'-&gt;5')guanosine + H(+)</text>
        <dbReference type="Rhea" id="RHEA:24902"/>
        <dbReference type="ChEBI" id="CHEBI:15377"/>
        <dbReference type="ChEBI" id="CHEBI:15378"/>
        <dbReference type="ChEBI" id="CHEBI:58754"/>
        <dbReference type="ChEBI" id="CHEBI:58805"/>
        <dbReference type="EC" id="3.1.4.52"/>
    </reaction>
</comment>
<keyword evidence="8 10" id="KW-0472">Membrane</keyword>
<comment type="caution">
    <text evidence="12">The sequence shown here is derived from an EMBL/GenBank/DDBJ whole genome shotgun (WGS) entry which is preliminary data.</text>
</comment>
<proteinExistence type="predicted"/>
<keyword evidence="4" id="KW-0973">c-di-GMP</keyword>
<comment type="subcellular location">
    <subcellularLocation>
        <location evidence="1">Cell membrane</location>
        <topology evidence="1">Multi-pass membrane protein</topology>
    </subcellularLocation>
</comment>
<dbReference type="SUPFAM" id="SSF141868">
    <property type="entry name" value="EAL domain-like"/>
    <property type="match status" value="1"/>
</dbReference>
<evidence type="ECO:0000256" key="8">
    <source>
        <dbReference type="ARBA" id="ARBA00023136"/>
    </source>
</evidence>
<dbReference type="Pfam" id="PF12792">
    <property type="entry name" value="CSS-motif"/>
    <property type="match status" value="1"/>
</dbReference>
<accession>A0ABR6RNJ6</accession>
<evidence type="ECO:0000256" key="10">
    <source>
        <dbReference type="SAM" id="Phobius"/>
    </source>
</evidence>
<dbReference type="Proteomes" id="UP000607331">
    <property type="component" value="Unassembled WGS sequence"/>
</dbReference>
<evidence type="ECO:0000256" key="4">
    <source>
        <dbReference type="ARBA" id="ARBA00022636"/>
    </source>
</evidence>
<keyword evidence="7 10" id="KW-1133">Transmembrane helix</keyword>
<evidence type="ECO:0000313" key="12">
    <source>
        <dbReference type="EMBL" id="MBC1184687.1"/>
    </source>
</evidence>
<evidence type="ECO:0000256" key="3">
    <source>
        <dbReference type="ARBA" id="ARBA00022475"/>
    </source>
</evidence>
<dbReference type="PANTHER" id="PTHR33121">
    <property type="entry name" value="CYCLIC DI-GMP PHOSPHODIESTERASE PDEF"/>
    <property type="match status" value="1"/>
</dbReference>
<dbReference type="InterPro" id="IPR050706">
    <property type="entry name" value="Cyclic-di-GMP_PDE-like"/>
</dbReference>
<feature type="transmembrane region" description="Helical" evidence="10">
    <location>
        <begin position="242"/>
        <end position="264"/>
    </location>
</feature>
<evidence type="ECO:0000256" key="2">
    <source>
        <dbReference type="ARBA" id="ARBA00012282"/>
    </source>
</evidence>
<reference evidence="12 13" key="1">
    <citation type="submission" date="2020-04" db="EMBL/GenBank/DDBJ databases">
        <title>The draft genome of Kluyvera sichuanensis strain SCKS090646.</title>
        <authorList>
            <person name="Wei L."/>
            <person name="Liu L."/>
            <person name="Feng Y."/>
            <person name="Zong Z."/>
        </authorList>
    </citation>
    <scope>NUCLEOTIDE SEQUENCE [LARGE SCALE GENOMIC DNA]</scope>
    <source>
        <strain evidence="12 13">090646</strain>
    </source>
</reference>
<dbReference type="EMBL" id="JABBJF010000002">
    <property type="protein sequence ID" value="MBC1184687.1"/>
    <property type="molecule type" value="Genomic_DNA"/>
</dbReference>
<dbReference type="RefSeq" id="WP_185666491.1">
    <property type="nucleotide sequence ID" value="NZ_JABBJF010000002.1"/>
</dbReference>
<protein>
    <recommendedName>
        <fullName evidence="2">cyclic-guanylate-specific phosphodiesterase</fullName>
        <ecNumber evidence="2">3.1.4.52</ecNumber>
    </recommendedName>
</protein>